<gene>
    <name evidence="1" type="ordered locus">Psta_1000</name>
</gene>
<dbReference type="KEGG" id="psl:Psta_1000"/>
<reference evidence="1 2" key="1">
    <citation type="journal article" date="2009" name="Stand. Genomic Sci.">
        <title>Complete genome sequence of Pirellula staleyi type strain (ATCC 27377).</title>
        <authorList>
            <person name="Clum A."/>
            <person name="Tindall B.J."/>
            <person name="Sikorski J."/>
            <person name="Ivanova N."/>
            <person name="Mavrommatis K."/>
            <person name="Lucas S."/>
            <person name="Glavina del Rio T."/>
            <person name="Nolan M."/>
            <person name="Chen F."/>
            <person name="Tice H."/>
            <person name="Pitluck S."/>
            <person name="Cheng J.F."/>
            <person name="Chertkov O."/>
            <person name="Brettin T."/>
            <person name="Han C."/>
            <person name="Detter J.C."/>
            <person name="Kuske C."/>
            <person name="Bruce D."/>
            <person name="Goodwin L."/>
            <person name="Ovchinikova G."/>
            <person name="Pati A."/>
            <person name="Mikhailova N."/>
            <person name="Chen A."/>
            <person name="Palaniappan K."/>
            <person name="Land M."/>
            <person name="Hauser L."/>
            <person name="Chang Y.J."/>
            <person name="Jeffries C.D."/>
            <person name="Chain P."/>
            <person name="Rohde M."/>
            <person name="Goker M."/>
            <person name="Bristow J."/>
            <person name="Eisen J.A."/>
            <person name="Markowitz V."/>
            <person name="Hugenholtz P."/>
            <person name="Kyrpides N.C."/>
            <person name="Klenk H.P."/>
            <person name="Lapidus A."/>
        </authorList>
    </citation>
    <scope>NUCLEOTIDE SEQUENCE [LARGE SCALE GENOMIC DNA]</scope>
    <source>
        <strain evidence="2">ATCC 27377 / DSM 6068 / ICPB 4128</strain>
    </source>
</reference>
<dbReference type="EMBL" id="CP001848">
    <property type="protein sequence ID" value="ADB15684.1"/>
    <property type="molecule type" value="Genomic_DNA"/>
</dbReference>
<dbReference type="AlphaFoldDB" id="D2R867"/>
<accession>D2R867</accession>
<evidence type="ECO:0000313" key="2">
    <source>
        <dbReference type="Proteomes" id="UP000001887"/>
    </source>
</evidence>
<sequence>MQGLADRPEAKSPGGKLPVRLGCDVQRGSIAGCSIPSGFWIAYGNSGQQCSVVTPLRDTIFNDFIRRQFSVFR</sequence>
<organism evidence="1 2">
    <name type="scientific">Pirellula staleyi (strain ATCC 27377 / DSM 6068 / ICPB 4128)</name>
    <name type="common">Pirella staleyi</name>
    <dbReference type="NCBI Taxonomy" id="530564"/>
    <lineage>
        <taxon>Bacteria</taxon>
        <taxon>Pseudomonadati</taxon>
        <taxon>Planctomycetota</taxon>
        <taxon>Planctomycetia</taxon>
        <taxon>Pirellulales</taxon>
        <taxon>Pirellulaceae</taxon>
        <taxon>Pirellula</taxon>
    </lineage>
</organism>
<keyword evidence="2" id="KW-1185">Reference proteome</keyword>
<dbReference type="Proteomes" id="UP000001887">
    <property type="component" value="Chromosome"/>
</dbReference>
<protein>
    <submittedName>
        <fullName evidence="1">Uncharacterized protein</fullName>
    </submittedName>
</protein>
<dbReference type="HOGENOM" id="CLU_2701598_0_0_0"/>
<dbReference type="STRING" id="530564.Psta_1000"/>
<proteinExistence type="predicted"/>
<evidence type="ECO:0000313" key="1">
    <source>
        <dbReference type="EMBL" id="ADB15684.1"/>
    </source>
</evidence>
<name>D2R867_PIRSD</name>